<comment type="caution">
    <text evidence="2">The sequence shown here is derived from an EMBL/GenBank/DDBJ whole genome shotgun (WGS) entry which is preliminary data.</text>
</comment>
<feature type="region of interest" description="Disordered" evidence="1">
    <location>
        <begin position="1"/>
        <end position="94"/>
    </location>
</feature>
<name>A0A9P7HJ00_9HYPO</name>
<gene>
    <name evidence="2" type="ORF">KAF25_009967</name>
</gene>
<feature type="region of interest" description="Disordered" evidence="1">
    <location>
        <begin position="173"/>
        <end position="213"/>
    </location>
</feature>
<feature type="compositionally biased region" description="Basic and acidic residues" evidence="1">
    <location>
        <begin position="128"/>
        <end position="142"/>
    </location>
</feature>
<feature type="compositionally biased region" description="Low complexity" evidence="1">
    <location>
        <begin position="24"/>
        <end position="63"/>
    </location>
</feature>
<evidence type="ECO:0000313" key="3">
    <source>
        <dbReference type="Proteomes" id="UP000782241"/>
    </source>
</evidence>
<dbReference type="Proteomes" id="UP000782241">
    <property type="component" value="Unassembled WGS sequence"/>
</dbReference>
<protein>
    <submittedName>
        <fullName evidence="2">Uncharacterized protein</fullName>
    </submittedName>
</protein>
<sequence length="230" mass="26515">MERSRNGSFERRSSVNSVPRRQRTSASSSSSPSPRGRTPSPSRGRVQSSRGRPSSSRHTSPSRSRSRGRTSSRSISRSPSRRKKHSGDHHHHHGLFKTTAGLLAGIGVATVIAHKVWPKGILYGDHEDWEHPHPKHPHPDRPQHHRRRRSLEGGERIVERTARRHGDAVYYEEVSHRRPQNHERMPRLEHDRTWQSSERLPYPPDDPYAHGPPVYRAERRTVVQPVHMPY</sequence>
<accession>A0A9P7HJ00</accession>
<feature type="compositionally biased region" description="Basic and acidic residues" evidence="1">
    <location>
        <begin position="1"/>
        <end position="13"/>
    </location>
</feature>
<dbReference type="AlphaFoldDB" id="A0A9P7HJ00"/>
<feature type="region of interest" description="Disordered" evidence="1">
    <location>
        <begin position="128"/>
        <end position="149"/>
    </location>
</feature>
<organism evidence="2 3">
    <name type="scientific">Fusarium avenaceum</name>
    <dbReference type="NCBI Taxonomy" id="40199"/>
    <lineage>
        <taxon>Eukaryota</taxon>
        <taxon>Fungi</taxon>
        <taxon>Dikarya</taxon>
        <taxon>Ascomycota</taxon>
        <taxon>Pezizomycotina</taxon>
        <taxon>Sordariomycetes</taxon>
        <taxon>Hypocreomycetidae</taxon>
        <taxon>Hypocreales</taxon>
        <taxon>Nectriaceae</taxon>
        <taxon>Fusarium</taxon>
        <taxon>Fusarium tricinctum species complex</taxon>
    </lineage>
</organism>
<proteinExistence type="predicted"/>
<evidence type="ECO:0000256" key="1">
    <source>
        <dbReference type="SAM" id="MobiDB-lite"/>
    </source>
</evidence>
<feature type="compositionally biased region" description="Basic and acidic residues" evidence="1">
    <location>
        <begin position="173"/>
        <end position="193"/>
    </location>
</feature>
<evidence type="ECO:0000313" key="2">
    <source>
        <dbReference type="EMBL" id="KAG5665842.1"/>
    </source>
</evidence>
<feature type="compositionally biased region" description="Basic residues" evidence="1">
    <location>
        <begin position="79"/>
        <end position="94"/>
    </location>
</feature>
<keyword evidence="3" id="KW-1185">Reference proteome</keyword>
<reference evidence="2" key="1">
    <citation type="submission" date="2021-04" db="EMBL/GenBank/DDBJ databases">
        <title>Draft genome of Fusarium avenaceum strain F156N33, isolated from an atmospheric sample in Virginia.</title>
        <authorList>
            <person name="Yang S."/>
            <person name="Vinatzer B.A."/>
            <person name="Coleman J."/>
        </authorList>
    </citation>
    <scope>NUCLEOTIDE SEQUENCE</scope>
    <source>
        <strain evidence="2">F156N33</strain>
    </source>
</reference>
<dbReference type="EMBL" id="JAGPUO010000001">
    <property type="protein sequence ID" value="KAG5665842.1"/>
    <property type="molecule type" value="Genomic_DNA"/>
</dbReference>